<gene>
    <name evidence="2" type="ORF">TIFTF001_034483</name>
</gene>
<sequence>MFQFCPHHREVKKNTCGKEEREASIAICSRAIGERMRPSVEICSRDRDHDMLARPRWLRSPISNANSPTMKSRSQTPDCSELVDLQSLTDKVKTSSLHKKRKRKKR</sequence>
<dbReference type="EMBL" id="BTGU01000233">
    <property type="protein sequence ID" value="GMN65416.1"/>
    <property type="molecule type" value="Genomic_DNA"/>
</dbReference>
<evidence type="ECO:0000256" key="1">
    <source>
        <dbReference type="SAM" id="MobiDB-lite"/>
    </source>
</evidence>
<proteinExistence type="predicted"/>
<reference evidence="2" key="1">
    <citation type="submission" date="2023-07" db="EMBL/GenBank/DDBJ databases">
        <title>draft genome sequence of fig (Ficus carica).</title>
        <authorList>
            <person name="Takahashi T."/>
            <person name="Nishimura K."/>
        </authorList>
    </citation>
    <scope>NUCLEOTIDE SEQUENCE</scope>
</reference>
<dbReference type="Proteomes" id="UP001187192">
    <property type="component" value="Unassembled WGS sequence"/>
</dbReference>
<evidence type="ECO:0000313" key="3">
    <source>
        <dbReference type="Proteomes" id="UP001187192"/>
    </source>
</evidence>
<feature type="region of interest" description="Disordered" evidence="1">
    <location>
        <begin position="54"/>
        <end position="84"/>
    </location>
</feature>
<keyword evidence="3" id="KW-1185">Reference proteome</keyword>
<name>A0AA88E3S9_FICCA</name>
<evidence type="ECO:0000313" key="2">
    <source>
        <dbReference type="EMBL" id="GMN65416.1"/>
    </source>
</evidence>
<organism evidence="2 3">
    <name type="scientific">Ficus carica</name>
    <name type="common">Common fig</name>
    <dbReference type="NCBI Taxonomy" id="3494"/>
    <lineage>
        <taxon>Eukaryota</taxon>
        <taxon>Viridiplantae</taxon>
        <taxon>Streptophyta</taxon>
        <taxon>Embryophyta</taxon>
        <taxon>Tracheophyta</taxon>
        <taxon>Spermatophyta</taxon>
        <taxon>Magnoliopsida</taxon>
        <taxon>eudicotyledons</taxon>
        <taxon>Gunneridae</taxon>
        <taxon>Pentapetalae</taxon>
        <taxon>rosids</taxon>
        <taxon>fabids</taxon>
        <taxon>Rosales</taxon>
        <taxon>Moraceae</taxon>
        <taxon>Ficeae</taxon>
        <taxon>Ficus</taxon>
    </lineage>
</organism>
<feature type="compositionally biased region" description="Polar residues" evidence="1">
    <location>
        <begin position="61"/>
        <end position="78"/>
    </location>
</feature>
<dbReference type="AlphaFoldDB" id="A0AA88E3S9"/>
<protein>
    <submittedName>
        <fullName evidence="2">Uncharacterized protein</fullName>
    </submittedName>
</protein>
<comment type="caution">
    <text evidence="2">The sequence shown here is derived from an EMBL/GenBank/DDBJ whole genome shotgun (WGS) entry which is preliminary data.</text>
</comment>
<accession>A0AA88E3S9</accession>